<sequence>MSLDELFDRGDERRSSRTGEILRWLGASALAAVLLGAGLAVVLYALGVEFWYPVAPVAIFAVLLLRRAQQGLGPEASAGPAAGGRMLADYWTGAANAPAPVAELGQRPPRGDAADPDGLVPAVYRWESRLRWDRAGLWRGSRALHPHFVELVDERLRQRYGATVAGDPERARQLLGERVWRYVSEPSPRNPSPRELAAMVTTVEEL</sequence>
<dbReference type="RefSeq" id="WP_239676247.1">
    <property type="nucleotide sequence ID" value="NZ_CP070499.1"/>
</dbReference>
<gene>
    <name evidence="2" type="ORF">JQS43_21780</name>
</gene>
<evidence type="ECO:0000313" key="2">
    <source>
        <dbReference type="EMBL" id="QSB14131.1"/>
    </source>
</evidence>
<reference evidence="2" key="1">
    <citation type="submission" date="2021-02" db="EMBL/GenBank/DDBJ databases">
        <title>Natrosporangium hydrolyticum gen. nov., sp. nov, a haloalkaliphilic actinobacterium from a soda solonchak soil.</title>
        <authorList>
            <person name="Sorokin D.Y."/>
            <person name="Khijniak T.V."/>
            <person name="Zakharycheva A.P."/>
            <person name="Boueva O.V."/>
            <person name="Ariskina E.V."/>
            <person name="Hahnke R.L."/>
            <person name="Bunk B."/>
            <person name="Sproer C."/>
            <person name="Schumann P."/>
            <person name="Evtushenko L.I."/>
            <person name="Kublanov I.V."/>
        </authorList>
    </citation>
    <scope>NUCLEOTIDE SEQUENCE</scope>
    <source>
        <strain evidence="2">DSM 106523</strain>
    </source>
</reference>
<keyword evidence="1" id="KW-0812">Transmembrane</keyword>
<keyword evidence="1" id="KW-1133">Transmembrane helix</keyword>
<name>A0A895Y9V9_9ACTN</name>
<proteinExistence type="predicted"/>
<keyword evidence="1" id="KW-0472">Membrane</keyword>
<dbReference type="EMBL" id="CP070499">
    <property type="protein sequence ID" value="QSB14131.1"/>
    <property type="molecule type" value="Genomic_DNA"/>
</dbReference>
<dbReference type="Proteomes" id="UP000662857">
    <property type="component" value="Chromosome"/>
</dbReference>
<dbReference type="KEGG" id="nhy:JQS43_21780"/>
<evidence type="ECO:0000313" key="3">
    <source>
        <dbReference type="Proteomes" id="UP000662857"/>
    </source>
</evidence>
<keyword evidence="3" id="KW-1185">Reference proteome</keyword>
<accession>A0A895Y9V9</accession>
<protein>
    <submittedName>
        <fullName evidence="2">Uncharacterized protein</fullName>
    </submittedName>
</protein>
<dbReference type="AlphaFoldDB" id="A0A895Y9V9"/>
<evidence type="ECO:0000256" key="1">
    <source>
        <dbReference type="SAM" id="Phobius"/>
    </source>
</evidence>
<feature type="transmembrane region" description="Helical" evidence="1">
    <location>
        <begin position="21"/>
        <end position="44"/>
    </location>
</feature>
<feature type="transmembrane region" description="Helical" evidence="1">
    <location>
        <begin position="50"/>
        <end position="66"/>
    </location>
</feature>
<organism evidence="2 3">
    <name type="scientific">Natronosporangium hydrolyticum</name>
    <dbReference type="NCBI Taxonomy" id="2811111"/>
    <lineage>
        <taxon>Bacteria</taxon>
        <taxon>Bacillati</taxon>
        <taxon>Actinomycetota</taxon>
        <taxon>Actinomycetes</taxon>
        <taxon>Micromonosporales</taxon>
        <taxon>Micromonosporaceae</taxon>
        <taxon>Natronosporangium</taxon>
    </lineage>
</organism>